<evidence type="ECO:0000313" key="3">
    <source>
        <dbReference type="Proteomes" id="UP000322530"/>
    </source>
</evidence>
<sequence length="189" mass="21509">MPNHSTDYPANTGDLAHASDEDKKKRLDAMVRIWQADIEKRCQPAQLAIFSAANGLDAYRYVVALRFPEWERSAVVGQVITLQHQANGQDIPILFSQWRHEPLLCKLPDWKQQLPDENVFNIAVRLTPGGLGEGSKWAIAMPKELIPRYRPGWPTQAQWVAWTNSFDWLAVATPFIHTMLDTLPSTQIH</sequence>
<keyword evidence="3" id="KW-1185">Reference proteome</keyword>
<dbReference type="OrthoDB" id="155643at2"/>
<dbReference type="Proteomes" id="UP000322530">
    <property type="component" value="Unassembled WGS sequence"/>
</dbReference>
<dbReference type="AlphaFoldDB" id="A0A5A5TIA3"/>
<accession>A0A5A5TIA3</accession>
<gene>
    <name evidence="2" type="ORF">KDI_46160</name>
</gene>
<evidence type="ECO:0000313" key="2">
    <source>
        <dbReference type="EMBL" id="GCF11052.1"/>
    </source>
</evidence>
<reference evidence="2 3" key="1">
    <citation type="submission" date="2019-01" db="EMBL/GenBank/DDBJ databases">
        <title>Draft genome sequence of Dictyobacter sp. Uno17.</title>
        <authorList>
            <person name="Wang C.M."/>
            <person name="Zheng Y."/>
            <person name="Sakai Y."/>
            <person name="Abe K."/>
            <person name="Yokota A."/>
            <person name="Yabe S."/>
        </authorList>
    </citation>
    <scope>NUCLEOTIDE SEQUENCE [LARGE SCALE GENOMIC DNA]</scope>
    <source>
        <strain evidence="2 3">Uno17</strain>
    </source>
</reference>
<dbReference type="RefSeq" id="WP_149403901.1">
    <property type="nucleotide sequence ID" value="NZ_BIXY01000092.1"/>
</dbReference>
<proteinExistence type="predicted"/>
<comment type="caution">
    <text evidence="2">The sequence shown here is derived from an EMBL/GenBank/DDBJ whole genome shotgun (WGS) entry which is preliminary data.</text>
</comment>
<name>A0A5A5TIA3_9CHLR</name>
<feature type="region of interest" description="Disordered" evidence="1">
    <location>
        <begin position="1"/>
        <end position="21"/>
    </location>
</feature>
<evidence type="ECO:0000256" key="1">
    <source>
        <dbReference type="SAM" id="MobiDB-lite"/>
    </source>
</evidence>
<protein>
    <submittedName>
        <fullName evidence="2">Uncharacterized protein</fullName>
    </submittedName>
</protein>
<dbReference type="EMBL" id="BIXY01000092">
    <property type="protein sequence ID" value="GCF11052.1"/>
    <property type="molecule type" value="Genomic_DNA"/>
</dbReference>
<organism evidence="2 3">
    <name type="scientific">Dictyobacter arantiisoli</name>
    <dbReference type="NCBI Taxonomy" id="2014874"/>
    <lineage>
        <taxon>Bacteria</taxon>
        <taxon>Bacillati</taxon>
        <taxon>Chloroflexota</taxon>
        <taxon>Ktedonobacteria</taxon>
        <taxon>Ktedonobacterales</taxon>
        <taxon>Dictyobacteraceae</taxon>
        <taxon>Dictyobacter</taxon>
    </lineage>
</organism>